<keyword evidence="6" id="KW-1185">Reference proteome</keyword>
<dbReference type="GO" id="GO:0030248">
    <property type="term" value="F:cellulose binding"/>
    <property type="evidence" value="ECO:0007669"/>
    <property type="project" value="InterPro"/>
</dbReference>
<accession>A0A165LSC7</accession>
<dbReference type="SUPFAM" id="SSF57180">
    <property type="entry name" value="Cellulose-binding domain"/>
    <property type="match status" value="1"/>
</dbReference>
<dbReference type="Proteomes" id="UP000077266">
    <property type="component" value="Unassembled WGS sequence"/>
</dbReference>
<dbReference type="EMBL" id="KV425921">
    <property type="protein sequence ID" value="KZV98255.1"/>
    <property type="molecule type" value="Genomic_DNA"/>
</dbReference>
<organism evidence="5 6">
    <name type="scientific">Exidia glandulosa HHB12029</name>
    <dbReference type="NCBI Taxonomy" id="1314781"/>
    <lineage>
        <taxon>Eukaryota</taxon>
        <taxon>Fungi</taxon>
        <taxon>Dikarya</taxon>
        <taxon>Basidiomycota</taxon>
        <taxon>Agaricomycotina</taxon>
        <taxon>Agaricomycetes</taxon>
        <taxon>Auriculariales</taxon>
        <taxon>Exidiaceae</taxon>
        <taxon>Exidia</taxon>
    </lineage>
</organism>
<dbReference type="SMART" id="SM00236">
    <property type="entry name" value="fCBD"/>
    <property type="match status" value="1"/>
</dbReference>
<gene>
    <name evidence="5" type="ORF">EXIGLDRAFT_701752</name>
</gene>
<evidence type="ECO:0000256" key="2">
    <source>
        <dbReference type="ARBA" id="ARBA00022801"/>
    </source>
</evidence>
<dbReference type="InterPro" id="IPR036514">
    <property type="entry name" value="SGNH_hydro_sf"/>
</dbReference>
<feature type="signal peptide" evidence="3">
    <location>
        <begin position="1"/>
        <end position="18"/>
    </location>
</feature>
<dbReference type="InterPro" id="IPR051058">
    <property type="entry name" value="GDSL_Est/Lipase"/>
</dbReference>
<dbReference type="GO" id="GO:0016787">
    <property type="term" value="F:hydrolase activity"/>
    <property type="evidence" value="ECO:0007669"/>
    <property type="project" value="UniProtKB-KW"/>
</dbReference>
<dbReference type="InterPro" id="IPR035971">
    <property type="entry name" value="CBD_sf"/>
</dbReference>
<dbReference type="PROSITE" id="PS51164">
    <property type="entry name" value="CBM1_2"/>
    <property type="match status" value="1"/>
</dbReference>
<evidence type="ECO:0000313" key="6">
    <source>
        <dbReference type="Proteomes" id="UP000077266"/>
    </source>
</evidence>
<dbReference type="OrthoDB" id="1600564at2759"/>
<dbReference type="AlphaFoldDB" id="A0A165LSC7"/>
<reference evidence="5 6" key="1">
    <citation type="journal article" date="2016" name="Mol. Biol. Evol.">
        <title>Comparative Genomics of Early-Diverging Mushroom-Forming Fungi Provides Insights into the Origins of Lignocellulose Decay Capabilities.</title>
        <authorList>
            <person name="Nagy L.G."/>
            <person name="Riley R."/>
            <person name="Tritt A."/>
            <person name="Adam C."/>
            <person name="Daum C."/>
            <person name="Floudas D."/>
            <person name="Sun H."/>
            <person name="Yadav J.S."/>
            <person name="Pangilinan J."/>
            <person name="Larsson K.H."/>
            <person name="Matsuura K."/>
            <person name="Barry K."/>
            <person name="Labutti K."/>
            <person name="Kuo R."/>
            <person name="Ohm R.A."/>
            <person name="Bhattacharya S.S."/>
            <person name="Shirouzu T."/>
            <person name="Yoshinaga Y."/>
            <person name="Martin F.M."/>
            <person name="Grigoriev I.V."/>
            <person name="Hibbett D.S."/>
        </authorList>
    </citation>
    <scope>NUCLEOTIDE SEQUENCE [LARGE SCALE GENOMIC DNA]</scope>
    <source>
        <strain evidence="5 6">HHB12029</strain>
    </source>
</reference>
<dbReference type="GO" id="GO:0005975">
    <property type="term" value="P:carbohydrate metabolic process"/>
    <property type="evidence" value="ECO:0007669"/>
    <property type="project" value="InterPro"/>
</dbReference>
<feature type="domain" description="CBM1" evidence="4">
    <location>
        <begin position="25"/>
        <end position="63"/>
    </location>
</feature>
<feature type="chain" id="PRO_5007861883" description="CBM1 domain-containing protein" evidence="3">
    <location>
        <begin position="19"/>
        <end position="186"/>
    </location>
</feature>
<dbReference type="GO" id="GO:0005576">
    <property type="term" value="C:extracellular region"/>
    <property type="evidence" value="ECO:0007669"/>
    <property type="project" value="InterPro"/>
</dbReference>
<protein>
    <recommendedName>
        <fullName evidence="4">CBM1 domain-containing protein</fullName>
    </recommendedName>
</protein>
<sequence>MLAFAVLSALAASSLVRADCAGNSGTQAVWAQCGGMGWTGATTCVNGASFNDVLLDRYFSQITALYNVGLRNFAFLNVPPVDRSPLMLPQSGAATEKTVIADFNAKVKSRAAAFASSNSGAKTYVVDTNTLIGGLLDKPTANGFTDATTYGSQAGVMWCNNYHISPGVHDFVAKLVKTTLVGTGAP</sequence>
<keyword evidence="1 3" id="KW-0732">Signal</keyword>
<dbReference type="Pfam" id="PF00734">
    <property type="entry name" value="CBM_1"/>
    <property type="match status" value="1"/>
</dbReference>
<dbReference type="InParanoid" id="A0A165LSC7"/>
<proteinExistence type="predicted"/>
<dbReference type="STRING" id="1314781.A0A165LSC7"/>
<evidence type="ECO:0000259" key="4">
    <source>
        <dbReference type="PROSITE" id="PS51164"/>
    </source>
</evidence>
<keyword evidence="2" id="KW-0378">Hydrolase</keyword>
<evidence type="ECO:0000256" key="1">
    <source>
        <dbReference type="ARBA" id="ARBA00022729"/>
    </source>
</evidence>
<dbReference type="PANTHER" id="PTHR45648:SF22">
    <property type="entry name" value="GDSL LIPASE_ACYLHYDROLASE FAMILY PROTEIN (AFU_ORTHOLOGUE AFUA_4G14700)"/>
    <property type="match status" value="1"/>
</dbReference>
<name>A0A165LSC7_EXIGL</name>
<dbReference type="InterPro" id="IPR000254">
    <property type="entry name" value="CBD"/>
</dbReference>
<dbReference type="PANTHER" id="PTHR45648">
    <property type="entry name" value="GDSL LIPASE/ACYLHYDROLASE FAMILY PROTEIN (AFU_ORTHOLOGUE AFUA_4G14700)"/>
    <property type="match status" value="1"/>
</dbReference>
<evidence type="ECO:0000313" key="5">
    <source>
        <dbReference type="EMBL" id="KZV98255.1"/>
    </source>
</evidence>
<evidence type="ECO:0000256" key="3">
    <source>
        <dbReference type="SAM" id="SignalP"/>
    </source>
</evidence>
<dbReference type="Gene3D" id="3.40.50.1110">
    <property type="entry name" value="SGNH hydrolase"/>
    <property type="match status" value="1"/>
</dbReference>